<comment type="caution">
    <text evidence="1">The sequence shown here is derived from an EMBL/GenBank/DDBJ whole genome shotgun (WGS) entry which is preliminary data.</text>
</comment>
<evidence type="ECO:0000313" key="2">
    <source>
        <dbReference type="Proteomes" id="UP000031938"/>
    </source>
</evidence>
<evidence type="ECO:0000313" key="1">
    <source>
        <dbReference type="EMBL" id="KIL48198.1"/>
    </source>
</evidence>
<organism evidence="1 2">
    <name type="scientific">Jeotgalibacillus soli</name>
    <dbReference type="NCBI Taxonomy" id="889306"/>
    <lineage>
        <taxon>Bacteria</taxon>
        <taxon>Bacillati</taxon>
        <taxon>Bacillota</taxon>
        <taxon>Bacilli</taxon>
        <taxon>Bacillales</taxon>
        <taxon>Caryophanaceae</taxon>
        <taxon>Jeotgalibacillus</taxon>
    </lineage>
</organism>
<sequence length="49" mass="5651">MCFYKEDLINMIVPDKPDPPAARVLQKTLGGRFEPYSRIYGCFAKDKNL</sequence>
<gene>
    <name evidence="1" type="ORF">KP78_16450</name>
</gene>
<dbReference type="AlphaFoldDB" id="A0A0C2VW39"/>
<dbReference type="PATRIC" id="fig|889306.3.peg.1652"/>
<keyword evidence="2" id="KW-1185">Reference proteome</keyword>
<dbReference type="EMBL" id="JXRP01000013">
    <property type="protein sequence ID" value="KIL48198.1"/>
    <property type="molecule type" value="Genomic_DNA"/>
</dbReference>
<name>A0A0C2VW39_9BACL</name>
<accession>A0A0C2VW39</accession>
<reference evidence="1 2" key="1">
    <citation type="submission" date="2015-01" db="EMBL/GenBank/DDBJ databases">
        <title>Genome sequencing of Jeotgalibacillus soli.</title>
        <authorList>
            <person name="Goh K.M."/>
            <person name="Chan K.-G."/>
            <person name="Yaakop A.S."/>
            <person name="Ee R."/>
            <person name="Gan H.M."/>
            <person name="Chan C.S."/>
        </authorList>
    </citation>
    <scope>NUCLEOTIDE SEQUENCE [LARGE SCALE GENOMIC DNA]</scope>
    <source>
        <strain evidence="1 2">P9</strain>
    </source>
</reference>
<protein>
    <submittedName>
        <fullName evidence="1">Catalase</fullName>
    </submittedName>
</protein>
<proteinExistence type="predicted"/>
<dbReference type="Proteomes" id="UP000031938">
    <property type="component" value="Unassembled WGS sequence"/>
</dbReference>
<dbReference type="STRING" id="889306.KP78_16450"/>